<reference evidence="1 2" key="1">
    <citation type="journal article" date="2022" name="G3 (Bethesda)">
        <title>Enemy or ally: a genomic approach to elucidate the lifestyle of Phyllosticta citrichinaensis.</title>
        <authorList>
            <person name="Buijs V.A."/>
            <person name="Groenewald J.Z."/>
            <person name="Haridas S."/>
            <person name="LaButti K.M."/>
            <person name="Lipzen A."/>
            <person name="Martin F.M."/>
            <person name="Barry K."/>
            <person name="Grigoriev I.V."/>
            <person name="Crous P.W."/>
            <person name="Seidl M.F."/>
        </authorList>
    </citation>
    <scope>NUCLEOTIDE SEQUENCE [LARGE SCALE GENOMIC DNA]</scope>
    <source>
        <strain evidence="1 2">CBS 129764</strain>
    </source>
</reference>
<comment type="caution">
    <text evidence="1">The sequence shown here is derived from an EMBL/GenBank/DDBJ whole genome shotgun (WGS) entry which is preliminary data.</text>
</comment>
<name>A0ABR1Y153_9PEZI</name>
<dbReference type="EMBL" id="JBBWUH010000003">
    <property type="protein sequence ID" value="KAK8174182.1"/>
    <property type="molecule type" value="Genomic_DNA"/>
</dbReference>
<organism evidence="1 2">
    <name type="scientific">Phyllosticta citrichinensis</name>
    <dbReference type="NCBI Taxonomy" id="1130410"/>
    <lineage>
        <taxon>Eukaryota</taxon>
        <taxon>Fungi</taxon>
        <taxon>Dikarya</taxon>
        <taxon>Ascomycota</taxon>
        <taxon>Pezizomycotina</taxon>
        <taxon>Dothideomycetes</taxon>
        <taxon>Dothideomycetes incertae sedis</taxon>
        <taxon>Botryosphaeriales</taxon>
        <taxon>Phyllostictaceae</taxon>
        <taxon>Phyllosticta</taxon>
    </lineage>
</organism>
<proteinExistence type="predicted"/>
<keyword evidence="2" id="KW-1185">Reference proteome</keyword>
<accession>A0ABR1Y153</accession>
<gene>
    <name evidence="1" type="ORF">IWX90DRAFT_166071</name>
</gene>
<evidence type="ECO:0000313" key="2">
    <source>
        <dbReference type="Proteomes" id="UP001456524"/>
    </source>
</evidence>
<evidence type="ECO:0000313" key="1">
    <source>
        <dbReference type="EMBL" id="KAK8174182.1"/>
    </source>
</evidence>
<feature type="non-terminal residue" evidence="1">
    <location>
        <position position="1"/>
    </location>
</feature>
<dbReference type="Proteomes" id="UP001456524">
    <property type="component" value="Unassembled WGS sequence"/>
</dbReference>
<protein>
    <submittedName>
        <fullName evidence="1">Uncharacterized protein</fullName>
    </submittedName>
</protein>
<sequence length="296" mass="32121">RSFHPLPQLCVGNNHPLPRPRPRSFLQLPQSHLWSSHPQRHHPPLCSHLRSILPPPQSRRGSCRALPQSHILRFLNHPIPSIYLVYLFHLVLVGRIPGLDHLKSLGDLALCPGPVGGGIGRGAGGSGGGVCGDLSHSSSGSSGGGGRLFLHHGLRLLCRFTLLGFQELARQVLKPIALIALIELLQLIFQDLQDAEHRMDSVDVDFKVPAMWIRALLPHVGSLVVLPGLAAGGQARKRHTGPEASRQTGASIFHRGSAEAVHPLKVVGFPRGLVLFALRLFQFLLVQSPRTSLNQG</sequence>